<proteinExistence type="predicted"/>
<dbReference type="OrthoDB" id="118834at2"/>
<evidence type="ECO:0000313" key="3">
    <source>
        <dbReference type="EMBL" id="CRY64796.1"/>
    </source>
</evidence>
<evidence type="ECO:0000259" key="1">
    <source>
        <dbReference type="Pfam" id="PF13924"/>
    </source>
</evidence>
<reference evidence="3 4" key="3">
    <citation type="submission" date="2015-03" db="EMBL/GenBank/DDBJ databases">
        <authorList>
            <consortium name="Pathogen Informatics"/>
            <person name="Murphy D."/>
        </authorList>
    </citation>
    <scope>NUCLEOTIDE SEQUENCE [LARGE SCALE GENOMIC DNA]</scope>
    <source>
        <strain evidence="3">Type strain: CIP110230</strain>
        <strain evidence="4">type strain: CIP110230</strain>
    </source>
</reference>
<dbReference type="Proteomes" id="UP000045840">
    <property type="component" value="Unassembled WGS sequence"/>
</dbReference>
<evidence type="ECO:0000313" key="5">
    <source>
        <dbReference type="Proteomes" id="UP000045840"/>
    </source>
</evidence>
<reference evidence="2" key="1">
    <citation type="submission" date="2015-03" db="EMBL/GenBank/DDBJ databases">
        <authorList>
            <person name="Murphy D."/>
        </authorList>
    </citation>
    <scope>NUCLEOTIDE SEQUENCE [LARGE SCALE GENOMIC DNA]</scope>
    <source>
        <strain evidence="2">A125KOH2</strain>
    </source>
</reference>
<dbReference type="STRING" id="1288385.ERS137968_00944"/>
<feature type="domain" description="Lipocalin-like" evidence="1">
    <location>
        <begin position="11"/>
        <end position="144"/>
    </location>
</feature>
<gene>
    <name evidence="2" type="ORF">ERS008529_00367</name>
    <name evidence="3" type="ORF">ERS137968_00944</name>
</gene>
<dbReference type="RefSeq" id="WP_072086221.1">
    <property type="nucleotide sequence ID" value="NZ_CAWMMU010000003.1"/>
</dbReference>
<sequence length="146" mass="16930">MSISKGNSFLGRWKLESCVGNSGGIHIYPIGSEPFGMLTYTEQYMMVFIASGKRTQFSTEDIRAIPSEQIVADFPKFETYCGHYDVNHDKNIVTHFIENSKVPNQIGTEFRRYFSFEYDKLILKSTDGIFLNGESWLFELIWNREE</sequence>
<reference evidence="5" key="2">
    <citation type="submission" date="2015-03" db="EMBL/GenBank/DDBJ databases">
        <authorList>
            <consortium name="Pathogen Informatics"/>
        </authorList>
    </citation>
    <scope>NUCLEOTIDE SEQUENCE [LARGE SCALE GENOMIC DNA]</scope>
    <source>
        <strain evidence="5">A125KOH2</strain>
    </source>
</reference>
<protein>
    <recommendedName>
        <fullName evidence="1">Lipocalin-like domain-containing protein</fullName>
    </recommendedName>
</protein>
<dbReference type="EMBL" id="CWJL01000003">
    <property type="protein sequence ID" value="CRY64796.1"/>
    <property type="molecule type" value="Genomic_DNA"/>
</dbReference>
<name>A0A0T9NHR2_9GAMM</name>
<keyword evidence="4" id="KW-1185">Reference proteome</keyword>
<evidence type="ECO:0000313" key="4">
    <source>
        <dbReference type="Proteomes" id="UP000044625"/>
    </source>
</evidence>
<accession>A0A0T9NHR2</accession>
<dbReference type="AlphaFoldDB" id="A0A0T9NHR2"/>
<dbReference type="Proteomes" id="UP000044625">
    <property type="component" value="Unassembled WGS sequence"/>
</dbReference>
<dbReference type="Pfam" id="PF13924">
    <property type="entry name" value="Lipocalin_5"/>
    <property type="match status" value="1"/>
</dbReference>
<dbReference type="EMBL" id="CQAZ01000002">
    <property type="protein sequence ID" value="CNH10879.1"/>
    <property type="molecule type" value="Genomic_DNA"/>
</dbReference>
<evidence type="ECO:0000313" key="2">
    <source>
        <dbReference type="EMBL" id="CNH10879.1"/>
    </source>
</evidence>
<dbReference type="InterPro" id="IPR024311">
    <property type="entry name" value="Lipocalin-like"/>
</dbReference>
<organism evidence="2 5">
    <name type="scientific">Yersinia pekkanenii</name>
    <dbReference type="NCBI Taxonomy" id="1288385"/>
    <lineage>
        <taxon>Bacteria</taxon>
        <taxon>Pseudomonadati</taxon>
        <taxon>Pseudomonadota</taxon>
        <taxon>Gammaproteobacteria</taxon>
        <taxon>Enterobacterales</taxon>
        <taxon>Yersiniaceae</taxon>
        <taxon>Yersinia</taxon>
    </lineage>
</organism>